<dbReference type="Pfam" id="PF13302">
    <property type="entry name" value="Acetyltransf_3"/>
    <property type="match status" value="1"/>
</dbReference>
<dbReference type="SUPFAM" id="SSF55729">
    <property type="entry name" value="Acyl-CoA N-acyltransferases (Nat)"/>
    <property type="match status" value="1"/>
</dbReference>
<evidence type="ECO:0000313" key="3">
    <source>
        <dbReference type="Proteomes" id="UP000799424"/>
    </source>
</evidence>
<proteinExistence type="predicted"/>
<organism evidence="2 3">
    <name type="scientific">Ophiobolus disseminans</name>
    <dbReference type="NCBI Taxonomy" id="1469910"/>
    <lineage>
        <taxon>Eukaryota</taxon>
        <taxon>Fungi</taxon>
        <taxon>Dikarya</taxon>
        <taxon>Ascomycota</taxon>
        <taxon>Pezizomycotina</taxon>
        <taxon>Dothideomycetes</taxon>
        <taxon>Pleosporomycetidae</taxon>
        <taxon>Pleosporales</taxon>
        <taxon>Pleosporineae</taxon>
        <taxon>Phaeosphaeriaceae</taxon>
        <taxon>Ophiobolus</taxon>
    </lineage>
</organism>
<dbReference type="AlphaFoldDB" id="A0A6A7AE23"/>
<dbReference type="Gene3D" id="3.40.630.30">
    <property type="match status" value="1"/>
</dbReference>
<sequence length="228" mass="25218">MEVNPSSNPQRSLDISGSKPDFNWHITTPRLYLSHLNPSNDAHCDLRVAVLHSPSSKKHNLDAPTLVPDREAARASIASSVENTFRTGYGRYLISLRTGGDDEHDNFSEREVELVGNVSMQRNRHSSVPGPLIPDLGFNILPKYRGKGLANEAASHLMQYFREEKGVEAFAGLTDDDNEDSKRALRRLGFREWGVRRVRGVVNGGKEEGLSVWTVGVVDEGTLEGLGL</sequence>
<dbReference type="PANTHER" id="PTHR43792:SF16">
    <property type="entry name" value="N-ACETYLTRANSFERASE DOMAIN-CONTAINING PROTEIN"/>
    <property type="match status" value="1"/>
</dbReference>
<feature type="domain" description="N-acetyltransferase" evidence="1">
    <location>
        <begin position="64"/>
        <end position="213"/>
    </location>
</feature>
<dbReference type="OrthoDB" id="630895at2759"/>
<dbReference type="InterPro" id="IPR000182">
    <property type="entry name" value="GNAT_dom"/>
</dbReference>
<keyword evidence="3" id="KW-1185">Reference proteome</keyword>
<dbReference type="Proteomes" id="UP000799424">
    <property type="component" value="Unassembled WGS sequence"/>
</dbReference>
<gene>
    <name evidence="2" type="ORF">CC86DRAFT_366772</name>
</gene>
<dbReference type="InterPro" id="IPR016181">
    <property type="entry name" value="Acyl_CoA_acyltransferase"/>
</dbReference>
<dbReference type="InterPro" id="IPR051531">
    <property type="entry name" value="N-acetyltransferase"/>
</dbReference>
<protein>
    <submittedName>
        <fullName evidence="2">Acyl-CoA N-acyltransferase</fullName>
    </submittedName>
</protein>
<keyword evidence="2" id="KW-0808">Transferase</keyword>
<keyword evidence="2" id="KW-0012">Acyltransferase</keyword>
<dbReference type="PANTHER" id="PTHR43792">
    <property type="entry name" value="GNAT FAMILY, PUTATIVE (AFU_ORTHOLOGUE AFUA_3G00765)-RELATED-RELATED"/>
    <property type="match status" value="1"/>
</dbReference>
<evidence type="ECO:0000313" key="2">
    <source>
        <dbReference type="EMBL" id="KAF2831403.1"/>
    </source>
</evidence>
<dbReference type="EMBL" id="MU006218">
    <property type="protein sequence ID" value="KAF2831403.1"/>
    <property type="molecule type" value="Genomic_DNA"/>
</dbReference>
<accession>A0A6A7AE23</accession>
<reference evidence="2" key="1">
    <citation type="journal article" date="2020" name="Stud. Mycol.">
        <title>101 Dothideomycetes genomes: a test case for predicting lifestyles and emergence of pathogens.</title>
        <authorList>
            <person name="Haridas S."/>
            <person name="Albert R."/>
            <person name="Binder M."/>
            <person name="Bloem J."/>
            <person name="Labutti K."/>
            <person name="Salamov A."/>
            <person name="Andreopoulos B."/>
            <person name="Baker S."/>
            <person name="Barry K."/>
            <person name="Bills G."/>
            <person name="Bluhm B."/>
            <person name="Cannon C."/>
            <person name="Castanera R."/>
            <person name="Culley D."/>
            <person name="Daum C."/>
            <person name="Ezra D."/>
            <person name="Gonzalez J."/>
            <person name="Henrissat B."/>
            <person name="Kuo A."/>
            <person name="Liang C."/>
            <person name="Lipzen A."/>
            <person name="Lutzoni F."/>
            <person name="Magnuson J."/>
            <person name="Mondo S."/>
            <person name="Nolan M."/>
            <person name="Ohm R."/>
            <person name="Pangilinan J."/>
            <person name="Park H.-J."/>
            <person name="Ramirez L."/>
            <person name="Alfaro M."/>
            <person name="Sun H."/>
            <person name="Tritt A."/>
            <person name="Yoshinaga Y."/>
            <person name="Zwiers L.-H."/>
            <person name="Turgeon B."/>
            <person name="Goodwin S."/>
            <person name="Spatafora J."/>
            <person name="Crous P."/>
            <person name="Grigoriev I."/>
        </authorList>
    </citation>
    <scope>NUCLEOTIDE SEQUENCE</scope>
    <source>
        <strain evidence="2">CBS 113818</strain>
    </source>
</reference>
<name>A0A6A7AE23_9PLEO</name>
<dbReference type="PROSITE" id="PS51186">
    <property type="entry name" value="GNAT"/>
    <property type="match status" value="1"/>
</dbReference>
<evidence type="ECO:0000259" key="1">
    <source>
        <dbReference type="PROSITE" id="PS51186"/>
    </source>
</evidence>
<dbReference type="GO" id="GO:0016747">
    <property type="term" value="F:acyltransferase activity, transferring groups other than amino-acyl groups"/>
    <property type="evidence" value="ECO:0007669"/>
    <property type="project" value="InterPro"/>
</dbReference>